<evidence type="ECO:0000313" key="4">
    <source>
        <dbReference type="Proteomes" id="UP000320386"/>
    </source>
</evidence>
<dbReference type="SUPFAM" id="SSF51445">
    <property type="entry name" value="(Trans)glycosidases"/>
    <property type="match status" value="1"/>
</dbReference>
<dbReference type="GO" id="GO:0005975">
    <property type="term" value="P:carbohydrate metabolic process"/>
    <property type="evidence" value="ECO:0007669"/>
    <property type="project" value="InterPro"/>
</dbReference>
<dbReference type="GO" id="GO:0004553">
    <property type="term" value="F:hydrolase activity, hydrolyzing O-glycosyl compounds"/>
    <property type="evidence" value="ECO:0007669"/>
    <property type="project" value="InterPro"/>
</dbReference>
<sequence length="259" mass="28464">MLSSPRIGSIRPLIRYVDERQAVIDTHFTTLPPVPSEGVNTAPPAVVDIQVDINGLDGFHDEGQTRTPLDDQCVGRIRFDLVEPDRWWPAGMGTQSLYELTITLLDDQQQPIDSQSVTIGLTSVRPTENSNTAGSATFLVNGRPCQLEHVLMIDRIDERALLPATGHSLLFIRDHFGTELLYQAADRAGILLLQSIPIDAEGCTEQAVLDQIDRLAGHPCLAGWYVGHLGDLADVVAEKLTLLDPTHQVLRELPPEWAA</sequence>
<dbReference type="RefSeq" id="WP_236254289.1">
    <property type="nucleotide sequence ID" value="NZ_CP036280.1"/>
</dbReference>
<dbReference type="InterPro" id="IPR013783">
    <property type="entry name" value="Ig-like_fold"/>
</dbReference>
<dbReference type="InterPro" id="IPR017853">
    <property type="entry name" value="GH"/>
</dbReference>
<organism evidence="3 4">
    <name type="scientific">Mucisphaera calidilacus</name>
    <dbReference type="NCBI Taxonomy" id="2527982"/>
    <lineage>
        <taxon>Bacteria</taxon>
        <taxon>Pseudomonadati</taxon>
        <taxon>Planctomycetota</taxon>
        <taxon>Phycisphaerae</taxon>
        <taxon>Phycisphaerales</taxon>
        <taxon>Phycisphaeraceae</taxon>
        <taxon>Mucisphaera</taxon>
    </lineage>
</organism>
<feature type="domain" description="Glycoside hydrolase family 2 immunoglobulin-like beta-sandwich" evidence="2">
    <location>
        <begin position="69"/>
        <end position="121"/>
    </location>
</feature>
<evidence type="ECO:0000313" key="3">
    <source>
        <dbReference type="EMBL" id="QDU71904.1"/>
    </source>
</evidence>
<reference evidence="3 4" key="1">
    <citation type="submission" date="2019-02" db="EMBL/GenBank/DDBJ databases">
        <title>Deep-cultivation of Planctomycetes and their phenomic and genomic characterization uncovers novel biology.</title>
        <authorList>
            <person name="Wiegand S."/>
            <person name="Jogler M."/>
            <person name="Boedeker C."/>
            <person name="Pinto D."/>
            <person name="Vollmers J."/>
            <person name="Rivas-Marin E."/>
            <person name="Kohn T."/>
            <person name="Peeters S.H."/>
            <person name="Heuer A."/>
            <person name="Rast P."/>
            <person name="Oberbeckmann S."/>
            <person name="Bunk B."/>
            <person name="Jeske O."/>
            <person name="Meyerdierks A."/>
            <person name="Storesund J.E."/>
            <person name="Kallscheuer N."/>
            <person name="Luecker S."/>
            <person name="Lage O.M."/>
            <person name="Pohl T."/>
            <person name="Merkel B.J."/>
            <person name="Hornburger P."/>
            <person name="Mueller R.-W."/>
            <person name="Bruemmer F."/>
            <person name="Labrenz M."/>
            <person name="Spormann A.M."/>
            <person name="Op den Camp H."/>
            <person name="Overmann J."/>
            <person name="Amann R."/>
            <person name="Jetten M.S.M."/>
            <person name="Mascher T."/>
            <person name="Medema M.H."/>
            <person name="Devos D.P."/>
            <person name="Kaster A.-K."/>
            <person name="Ovreas L."/>
            <person name="Rohde M."/>
            <person name="Galperin M.Y."/>
            <person name="Jogler C."/>
        </authorList>
    </citation>
    <scope>NUCLEOTIDE SEQUENCE [LARGE SCALE GENOMIC DNA]</scope>
    <source>
        <strain evidence="3 4">Pan265</strain>
    </source>
</reference>
<dbReference type="Gene3D" id="2.60.40.10">
    <property type="entry name" value="Immunoglobulins"/>
    <property type="match status" value="1"/>
</dbReference>
<name>A0A518BY72_9BACT</name>
<dbReference type="EMBL" id="CP036280">
    <property type="protein sequence ID" value="QDU71904.1"/>
    <property type="molecule type" value="Genomic_DNA"/>
</dbReference>
<gene>
    <name evidence="3" type="ORF">Pan265_17630</name>
</gene>
<evidence type="ECO:0000256" key="1">
    <source>
        <dbReference type="ARBA" id="ARBA00007401"/>
    </source>
</evidence>
<dbReference type="Pfam" id="PF00703">
    <property type="entry name" value="Glyco_hydro_2"/>
    <property type="match status" value="1"/>
</dbReference>
<protein>
    <recommendedName>
        <fullName evidence="2">Glycoside hydrolase family 2 immunoglobulin-like beta-sandwich domain-containing protein</fullName>
    </recommendedName>
</protein>
<comment type="similarity">
    <text evidence="1">Belongs to the glycosyl hydrolase 2 family.</text>
</comment>
<dbReference type="SUPFAM" id="SSF49303">
    <property type="entry name" value="beta-Galactosidase/glucuronidase domain"/>
    <property type="match status" value="1"/>
</dbReference>
<dbReference type="Proteomes" id="UP000320386">
    <property type="component" value="Chromosome"/>
</dbReference>
<proteinExistence type="inferred from homology"/>
<dbReference type="AlphaFoldDB" id="A0A518BY72"/>
<evidence type="ECO:0000259" key="2">
    <source>
        <dbReference type="Pfam" id="PF00703"/>
    </source>
</evidence>
<dbReference type="KEGG" id="mcad:Pan265_17630"/>
<dbReference type="InterPro" id="IPR006102">
    <property type="entry name" value="Ig-like_GH2"/>
</dbReference>
<keyword evidence="4" id="KW-1185">Reference proteome</keyword>
<dbReference type="InterPro" id="IPR036156">
    <property type="entry name" value="Beta-gal/glucu_dom_sf"/>
</dbReference>
<accession>A0A518BY72</accession>